<evidence type="ECO:0000256" key="8">
    <source>
        <dbReference type="ARBA" id="ARBA00023136"/>
    </source>
</evidence>
<feature type="transmembrane region" description="Helical" evidence="9">
    <location>
        <begin position="494"/>
        <end position="518"/>
    </location>
</feature>
<evidence type="ECO:0000313" key="13">
    <source>
        <dbReference type="EMBL" id="QWV95217.1"/>
    </source>
</evidence>
<dbReference type="InterPro" id="IPR055344">
    <property type="entry name" value="SecD_SecF_C_bact"/>
</dbReference>
<name>A0ABX8JEU7_9BACT</name>
<comment type="similarity">
    <text evidence="9">Belongs to the SecD/SecF family. SecD subfamily.</text>
</comment>
<protein>
    <recommendedName>
        <fullName evidence="9">Protein translocase subunit SecD</fullName>
    </recommendedName>
</protein>
<dbReference type="Pfam" id="PF22599">
    <property type="entry name" value="SecDF_P1_head"/>
    <property type="match status" value="1"/>
</dbReference>
<dbReference type="InterPro" id="IPR005791">
    <property type="entry name" value="SecD"/>
</dbReference>
<dbReference type="Pfam" id="PF21760">
    <property type="entry name" value="SecD_1st"/>
    <property type="match status" value="1"/>
</dbReference>
<gene>
    <name evidence="9 13" type="primary">secD</name>
    <name evidence="13" type="ORF">KP004_08580</name>
</gene>
<reference evidence="13 14" key="1">
    <citation type="submission" date="2021-06" db="EMBL/GenBank/DDBJ databases">
        <title>Gemonas diversity in paddy soil.</title>
        <authorList>
            <person name="Liu G."/>
        </authorList>
    </citation>
    <scope>NUCLEOTIDE SEQUENCE [LARGE SCALE GENOMIC DNA]</scope>
    <source>
        <strain evidence="13 14">RG10</strain>
    </source>
</reference>
<dbReference type="PROSITE" id="PS51257">
    <property type="entry name" value="PROKAR_LIPOPROTEIN"/>
    <property type="match status" value="1"/>
</dbReference>
<keyword evidence="8 9" id="KW-0472">Membrane</keyword>
<feature type="domain" description="Protein translocase subunit SecDF P1" evidence="11">
    <location>
        <begin position="153"/>
        <end position="212"/>
    </location>
</feature>
<evidence type="ECO:0000259" key="12">
    <source>
        <dbReference type="Pfam" id="PF22599"/>
    </source>
</evidence>
<accession>A0ABX8JEU7</accession>
<dbReference type="PANTHER" id="PTHR30081">
    <property type="entry name" value="PROTEIN-EXPORT MEMBRANE PROTEIN SEC"/>
    <property type="match status" value="1"/>
</dbReference>
<feature type="domain" description="SecDF P1 head subdomain" evidence="12">
    <location>
        <begin position="244"/>
        <end position="349"/>
    </location>
</feature>
<dbReference type="InterPro" id="IPR054384">
    <property type="entry name" value="SecDF_P1_head"/>
</dbReference>
<feature type="transmembrane region" description="Helical" evidence="9">
    <location>
        <begin position="371"/>
        <end position="390"/>
    </location>
</feature>
<comment type="subunit">
    <text evidence="9">Forms a complex with SecF. Part of the essential Sec protein translocation apparatus which comprises SecA, SecYEG and auxiliary proteins SecDF. Other proteins may also be involved.</text>
</comment>
<dbReference type="EMBL" id="CP076723">
    <property type="protein sequence ID" value="QWV95217.1"/>
    <property type="molecule type" value="Genomic_DNA"/>
</dbReference>
<dbReference type="RefSeq" id="WP_216801914.1">
    <property type="nucleotide sequence ID" value="NZ_CP076723.1"/>
</dbReference>
<dbReference type="Pfam" id="PF02355">
    <property type="entry name" value="SecD_SecF_C"/>
    <property type="match status" value="1"/>
</dbReference>
<keyword evidence="4 9" id="KW-0812">Transmembrane</keyword>
<evidence type="ECO:0000256" key="3">
    <source>
        <dbReference type="ARBA" id="ARBA00022475"/>
    </source>
</evidence>
<evidence type="ECO:0000256" key="2">
    <source>
        <dbReference type="ARBA" id="ARBA00022448"/>
    </source>
</evidence>
<evidence type="ECO:0000256" key="6">
    <source>
        <dbReference type="ARBA" id="ARBA00022989"/>
    </source>
</evidence>
<dbReference type="InterPro" id="IPR048634">
    <property type="entry name" value="SecD_SecF_C"/>
</dbReference>
<keyword evidence="14" id="KW-1185">Reference proteome</keyword>
<dbReference type="InterPro" id="IPR048631">
    <property type="entry name" value="SecD_1st"/>
</dbReference>
<dbReference type="HAMAP" id="MF_01463_B">
    <property type="entry name" value="SecD_B"/>
    <property type="match status" value="1"/>
</dbReference>
<evidence type="ECO:0000256" key="1">
    <source>
        <dbReference type="ARBA" id="ARBA00004651"/>
    </source>
</evidence>
<sequence length="532" mass="57679">MKGYTWRISLILIFIIASCVYLTPTLVDTLPTWWSGLLPKDKIHLGLDLQGGTHLVMEVETQKAVEGSLDLIATDLEDSLTAQSLRFKKIGRLGGDKVQLTLYDRGSADKVQALIKKKYPDLEALPVFDEGGFVNMQLRINEKEAQVRKDRAVAQALETIRNRIDQFGVSEPVIQREGLNNIVVQLPGIKDPKRAIELIGKTARLEFKLVDETVNAATATAGSLPEDDELLFEKRTDPQTGAVSETPLVVKKKAMITGELLTDAQIRIDSQYNQPYVAIEFNSTGARLFDQVTAANVGKRFAIVLDNNIYSAPVIRERISGGSAQISGSFTEKEAADLAIVLRAGSLPAPVKILQNVTVGPSLGRDSIHKGLMAGLIGVVLVVSFMALYYKLSGMVANLGMVLNILFLMGALSALGATLTLPGIAAIVLLVGMSVDSNVLIFERIREELRLGKTPHAALDAGYDKAFLTIMDSHVTALITAAVLFQFGTGPVKGFAVSLSLGIIINLFTSLVATKVLFDAFLDRVHVKRLSV</sequence>
<evidence type="ECO:0000256" key="5">
    <source>
        <dbReference type="ARBA" id="ARBA00022927"/>
    </source>
</evidence>
<dbReference type="Proteomes" id="UP000683557">
    <property type="component" value="Chromosome"/>
</dbReference>
<organism evidence="13 14">
    <name type="scientific">Geomonas oryzisoli</name>
    <dbReference type="NCBI Taxonomy" id="2847992"/>
    <lineage>
        <taxon>Bacteria</taxon>
        <taxon>Pseudomonadati</taxon>
        <taxon>Thermodesulfobacteriota</taxon>
        <taxon>Desulfuromonadia</taxon>
        <taxon>Geobacterales</taxon>
        <taxon>Geobacteraceae</taxon>
        <taxon>Geomonas</taxon>
    </lineage>
</organism>
<feature type="transmembrane region" description="Helical" evidence="9">
    <location>
        <begin position="397"/>
        <end position="417"/>
    </location>
</feature>
<comment type="function">
    <text evidence="9">Part of the Sec protein translocase complex. Interacts with the SecYEG preprotein conducting channel. SecDF uses the proton motive force (PMF) to complete protein translocation after the ATP-dependent function of SecA.</text>
</comment>
<evidence type="ECO:0000259" key="10">
    <source>
        <dbReference type="Pfam" id="PF02355"/>
    </source>
</evidence>
<dbReference type="InterPro" id="IPR022646">
    <property type="entry name" value="SecD/SecF_CS"/>
</dbReference>
<dbReference type="NCBIfam" id="TIGR00916">
    <property type="entry name" value="2A0604s01"/>
    <property type="match status" value="1"/>
</dbReference>
<keyword evidence="5 9" id="KW-0653">Protein transport</keyword>
<comment type="caution">
    <text evidence="9">Lacks conserved residue(s) required for the propagation of feature annotation.</text>
</comment>
<evidence type="ECO:0000313" key="14">
    <source>
        <dbReference type="Proteomes" id="UP000683557"/>
    </source>
</evidence>
<keyword evidence="7 9" id="KW-0811">Translocation</keyword>
<dbReference type="InterPro" id="IPR022813">
    <property type="entry name" value="SecD/SecF_arch_bac"/>
</dbReference>
<dbReference type="NCBIfam" id="TIGR01129">
    <property type="entry name" value="secD"/>
    <property type="match status" value="1"/>
</dbReference>
<keyword evidence="2 9" id="KW-0813">Transport</keyword>
<evidence type="ECO:0000256" key="4">
    <source>
        <dbReference type="ARBA" id="ARBA00022692"/>
    </source>
</evidence>
<evidence type="ECO:0000256" key="7">
    <source>
        <dbReference type="ARBA" id="ARBA00023010"/>
    </source>
</evidence>
<dbReference type="PANTHER" id="PTHR30081:SF1">
    <property type="entry name" value="PROTEIN TRANSLOCASE SUBUNIT SECD"/>
    <property type="match status" value="1"/>
</dbReference>
<comment type="subcellular location">
    <subcellularLocation>
        <location evidence="1 9">Cell membrane</location>
        <topology evidence="1 9">Multi-pass membrane protein</topology>
    </subcellularLocation>
</comment>
<keyword evidence="6 9" id="KW-1133">Transmembrane helix</keyword>
<proteinExistence type="inferred from homology"/>
<dbReference type="Pfam" id="PF07549">
    <property type="entry name" value="Sec_GG"/>
    <property type="match status" value="1"/>
</dbReference>
<keyword evidence="3 9" id="KW-1003">Cell membrane</keyword>
<feature type="transmembrane region" description="Helical" evidence="9">
    <location>
        <begin position="466"/>
        <end position="488"/>
    </location>
</feature>
<feature type="domain" description="Protein export membrane protein SecD/SecF C-terminal" evidence="10">
    <location>
        <begin position="352"/>
        <end position="517"/>
    </location>
</feature>
<evidence type="ECO:0000259" key="11">
    <source>
        <dbReference type="Pfam" id="PF21760"/>
    </source>
</evidence>
<evidence type="ECO:0000256" key="9">
    <source>
        <dbReference type="HAMAP-Rule" id="MF_01463"/>
    </source>
</evidence>